<dbReference type="InterPro" id="IPR036497">
    <property type="entry name" value="GLTP_sf"/>
</dbReference>
<sequence length="239" mass="27490">MVESSAQKEDLQNFSAERWILQTKNIAQTVDAIDVDSWVAFLYETTNLFKKMGSAMSMAFSDITTKAEVIQNNRDALRKERGADSSISLQDLIEDDITKGLAKLNGENNSKLCKEMYKGDKKLAKDDYRHQFTSTARTVLRNLWLLDFLHHFMTMLHTNRDAKLSACAKHAYSEGLGPHHPWVVRQAAKVAMLACPSRENFLNDTKATYEQIDEFKQTLEQFRGQLWEYYKQKAIIDLP</sequence>
<dbReference type="Pfam" id="PF08718">
    <property type="entry name" value="GLTP"/>
    <property type="match status" value="1"/>
</dbReference>
<dbReference type="GO" id="GO:0016020">
    <property type="term" value="C:membrane"/>
    <property type="evidence" value="ECO:0007669"/>
    <property type="project" value="TreeGrafter"/>
</dbReference>
<dbReference type="InParanoid" id="A0A078ALW4"/>
<dbReference type="Gene3D" id="1.10.3520.10">
    <property type="entry name" value="Glycolipid transfer protein"/>
    <property type="match status" value="1"/>
</dbReference>
<dbReference type="InterPro" id="IPR014830">
    <property type="entry name" value="Glycolipid_transfer_prot_dom"/>
</dbReference>
<gene>
    <name evidence="2" type="primary">Contig8972.g9593</name>
    <name evidence="2" type="ORF">STYLEM_12261</name>
</gene>
<evidence type="ECO:0000313" key="3">
    <source>
        <dbReference type="Proteomes" id="UP000039865"/>
    </source>
</evidence>
<organism evidence="2 3">
    <name type="scientific">Stylonychia lemnae</name>
    <name type="common">Ciliate</name>
    <dbReference type="NCBI Taxonomy" id="5949"/>
    <lineage>
        <taxon>Eukaryota</taxon>
        <taxon>Sar</taxon>
        <taxon>Alveolata</taxon>
        <taxon>Ciliophora</taxon>
        <taxon>Intramacronucleata</taxon>
        <taxon>Spirotrichea</taxon>
        <taxon>Stichotrichia</taxon>
        <taxon>Sporadotrichida</taxon>
        <taxon>Oxytrichidae</taxon>
        <taxon>Stylonychinae</taxon>
        <taxon>Stylonychia</taxon>
    </lineage>
</organism>
<dbReference type="PANTHER" id="PTHR10219:SF43">
    <property type="entry name" value="GLYCOLIPID TRANSFER PROTEIN DOMAIN-CONTAINING PROTEIN"/>
    <property type="match status" value="1"/>
</dbReference>
<name>A0A078ALW4_STYLE</name>
<dbReference type="GO" id="GO:1902387">
    <property type="term" value="F:ceramide 1-phosphate binding"/>
    <property type="evidence" value="ECO:0007669"/>
    <property type="project" value="TreeGrafter"/>
</dbReference>
<evidence type="ECO:0000259" key="1">
    <source>
        <dbReference type="Pfam" id="PF08718"/>
    </source>
</evidence>
<dbReference type="GO" id="GO:0005829">
    <property type="term" value="C:cytosol"/>
    <property type="evidence" value="ECO:0007669"/>
    <property type="project" value="TreeGrafter"/>
</dbReference>
<keyword evidence="3" id="KW-1185">Reference proteome</keyword>
<dbReference type="GO" id="GO:1902388">
    <property type="term" value="F:ceramide 1-phosphate transfer activity"/>
    <property type="evidence" value="ECO:0007669"/>
    <property type="project" value="TreeGrafter"/>
</dbReference>
<dbReference type="Proteomes" id="UP000039865">
    <property type="component" value="Unassembled WGS sequence"/>
</dbReference>
<proteinExistence type="predicted"/>
<feature type="domain" description="Glycolipid transfer protein" evidence="1">
    <location>
        <begin position="33"/>
        <end position="204"/>
    </location>
</feature>
<reference evidence="2 3" key="1">
    <citation type="submission" date="2014-06" db="EMBL/GenBank/DDBJ databases">
        <authorList>
            <person name="Swart Estienne"/>
        </authorList>
    </citation>
    <scope>NUCLEOTIDE SEQUENCE [LARGE SCALE GENOMIC DNA]</scope>
    <source>
        <strain evidence="2 3">130c</strain>
    </source>
</reference>
<dbReference type="AlphaFoldDB" id="A0A078ALW4"/>
<accession>A0A078ALW4</accession>
<dbReference type="OMA" id="PQQIGEF"/>
<dbReference type="PANTHER" id="PTHR10219">
    <property type="entry name" value="GLYCOLIPID TRANSFER PROTEIN-RELATED"/>
    <property type="match status" value="1"/>
</dbReference>
<dbReference type="OrthoDB" id="116883at2759"/>
<dbReference type="SUPFAM" id="SSF110004">
    <property type="entry name" value="Glycolipid transfer protein, GLTP"/>
    <property type="match status" value="1"/>
</dbReference>
<protein>
    <submittedName>
        <fullName evidence="2">Glycolipid transfer protein domain-containing protein 1-like</fullName>
    </submittedName>
</protein>
<evidence type="ECO:0000313" key="2">
    <source>
        <dbReference type="EMBL" id="CDW83219.1"/>
    </source>
</evidence>
<dbReference type="EMBL" id="CCKQ01011650">
    <property type="protein sequence ID" value="CDW83219.1"/>
    <property type="molecule type" value="Genomic_DNA"/>
</dbReference>